<gene>
    <name evidence="6" type="ORF">GM661_17915</name>
</gene>
<dbReference type="RefSeq" id="WP_230868022.1">
    <property type="nucleotide sequence ID" value="NZ_CP046640.1"/>
</dbReference>
<dbReference type="SUPFAM" id="SSF53697">
    <property type="entry name" value="SIS domain"/>
    <property type="match status" value="1"/>
</dbReference>
<sequence>MSDPMKNDIISQPEFLKKLMKQYIKDDFFSNELKKAATCLKESKGPILFIGMGSSYFATIPAVNRLCANRQFAFNPPTDELLHYQLPVIDESFTIVAVSQSGESIETKKVVERIKDKCRVIAITNNPQSTIAKLANINLPIFAGEEATISTKTFTNTLLLLDMLVDSIFSESVDGYCNLINDFDVLAAEIDVLLSQSPSLYDKLAKFNKLTLIARGNSLAAAKMGGLICKEGTGLQPAAISGGAFRHGPLEIAGPDHAAIILADTKDKTFDLMLKLAKELFDFGSKVIFVTDQINKDNYSFNYIKLNKYQHLNTLFSFSIVIQILTREIALRQGRIPGKLNKISKVTRVE</sequence>
<dbReference type="GO" id="GO:0005829">
    <property type="term" value="C:cytosol"/>
    <property type="evidence" value="ECO:0007669"/>
    <property type="project" value="TreeGrafter"/>
</dbReference>
<dbReference type="EC" id="2.6.1.16" evidence="2"/>
<name>A0A8A7KHZ9_9FIRM</name>
<accession>A0A8A7KHZ9</accession>
<dbReference type="PANTHER" id="PTHR10937:SF0">
    <property type="entry name" value="GLUTAMINE--FRUCTOSE-6-PHOSPHATE TRANSAMINASE (ISOMERIZING)"/>
    <property type="match status" value="1"/>
</dbReference>
<proteinExistence type="predicted"/>
<keyword evidence="4" id="KW-0677">Repeat</keyword>
<evidence type="ECO:0000256" key="2">
    <source>
        <dbReference type="ARBA" id="ARBA00012916"/>
    </source>
</evidence>
<keyword evidence="7" id="KW-1185">Reference proteome</keyword>
<dbReference type="InterPro" id="IPR046348">
    <property type="entry name" value="SIS_dom_sf"/>
</dbReference>
<dbReference type="KEGG" id="ifn:GM661_17915"/>
<dbReference type="InterPro" id="IPR001347">
    <property type="entry name" value="SIS_dom"/>
</dbReference>
<comment type="catalytic activity">
    <reaction evidence="1">
        <text>D-fructose 6-phosphate + L-glutamine = D-glucosamine 6-phosphate + L-glutamate</text>
        <dbReference type="Rhea" id="RHEA:13237"/>
        <dbReference type="ChEBI" id="CHEBI:29985"/>
        <dbReference type="ChEBI" id="CHEBI:58359"/>
        <dbReference type="ChEBI" id="CHEBI:58725"/>
        <dbReference type="ChEBI" id="CHEBI:61527"/>
        <dbReference type="EC" id="2.6.1.16"/>
    </reaction>
</comment>
<dbReference type="GO" id="GO:0097367">
    <property type="term" value="F:carbohydrate derivative binding"/>
    <property type="evidence" value="ECO:0007669"/>
    <property type="project" value="InterPro"/>
</dbReference>
<dbReference type="CDD" id="cd05008">
    <property type="entry name" value="SIS_GlmS_GlmD_1"/>
    <property type="match status" value="1"/>
</dbReference>
<protein>
    <recommendedName>
        <fullName evidence="3">Glutamine--fructose-6-phosphate aminotransferase [isomerizing]</fullName>
        <ecNumber evidence="2">2.6.1.16</ecNumber>
    </recommendedName>
</protein>
<evidence type="ECO:0000256" key="3">
    <source>
        <dbReference type="ARBA" id="ARBA00016090"/>
    </source>
</evidence>
<dbReference type="CDD" id="cd05009">
    <property type="entry name" value="SIS_GlmS_GlmD_2"/>
    <property type="match status" value="1"/>
</dbReference>
<dbReference type="Pfam" id="PF01380">
    <property type="entry name" value="SIS"/>
    <property type="match status" value="2"/>
</dbReference>
<dbReference type="GO" id="GO:0006047">
    <property type="term" value="P:UDP-N-acetylglucosamine metabolic process"/>
    <property type="evidence" value="ECO:0007669"/>
    <property type="project" value="TreeGrafter"/>
</dbReference>
<evidence type="ECO:0000256" key="4">
    <source>
        <dbReference type="ARBA" id="ARBA00022737"/>
    </source>
</evidence>
<feature type="domain" description="SIS" evidence="5">
    <location>
        <begin position="36"/>
        <end position="174"/>
    </location>
</feature>
<reference evidence="6" key="1">
    <citation type="submission" date="2019-12" db="EMBL/GenBank/DDBJ databases">
        <authorList>
            <person name="zhang j."/>
            <person name="sun C.M."/>
        </authorList>
    </citation>
    <scope>NUCLEOTIDE SEQUENCE</scope>
    <source>
        <strain evidence="6">NS-1</strain>
    </source>
</reference>
<evidence type="ECO:0000313" key="7">
    <source>
        <dbReference type="Proteomes" id="UP000665020"/>
    </source>
</evidence>
<dbReference type="Gene3D" id="3.40.50.10490">
    <property type="entry name" value="Glucose-6-phosphate isomerase like protein, domain 1"/>
    <property type="match status" value="2"/>
</dbReference>
<evidence type="ECO:0000313" key="6">
    <source>
        <dbReference type="EMBL" id="QTL99695.1"/>
    </source>
</evidence>
<organism evidence="6 7">
    <name type="scientific">Iocasia fonsfrigidae</name>
    <dbReference type="NCBI Taxonomy" id="2682810"/>
    <lineage>
        <taxon>Bacteria</taxon>
        <taxon>Bacillati</taxon>
        <taxon>Bacillota</taxon>
        <taxon>Clostridia</taxon>
        <taxon>Halanaerobiales</taxon>
        <taxon>Halanaerobiaceae</taxon>
        <taxon>Iocasia</taxon>
    </lineage>
</organism>
<feature type="domain" description="SIS" evidence="5">
    <location>
        <begin position="200"/>
        <end position="335"/>
    </location>
</feature>
<evidence type="ECO:0000259" key="5">
    <source>
        <dbReference type="PROSITE" id="PS51464"/>
    </source>
</evidence>
<dbReference type="GO" id="GO:0004360">
    <property type="term" value="F:glutamine-fructose-6-phosphate transaminase (isomerizing) activity"/>
    <property type="evidence" value="ECO:0007669"/>
    <property type="project" value="UniProtKB-EC"/>
</dbReference>
<dbReference type="EMBL" id="CP046640">
    <property type="protein sequence ID" value="QTL99695.1"/>
    <property type="molecule type" value="Genomic_DNA"/>
</dbReference>
<dbReference type="InterPro" id="IPR035466">
    <property type="entry name" value="GlmS/AgaS_SIS"/>
</dbReference>
<dbReference type="PROSITE" id="PS51464">
    <property type="entry name" value="SIS"/>
    <property type="match status" value="2"/>
</dbReference>
<dbReference type="Proteomes" id="UP000665020">
    <property type="component" value="Chromosome"/>
</dbReference>
<dbReference type="InterPro" id="IPR035490">
    <property type="entry name" value="GlmS/FrlB_SIS"/>
</dbReference>
<evidence type="ECO:0000256" key="1">
    <source>
        <dbReference type="ARBA" id="ARBA00001031"/>
    </source>
</evidence>
<dbReference type="AlphaFoldDB" id="A0A8A7KHZ9"/>
<dbReference type="PANTHER" id="PTHR10937">
    <property type="entry name" value="GLUCOSAMINE--FRUCTOSE-6-PHOSPHATE AMINOTRANSFERASE, ISOMERIZING"/>
    <property type="match status" value="1"/>
</dbReference>
<dbReference type="GO" id="GO:0006487">
    <property type="term" value="P:protein N-linked glycosylation"/>
    <property type="evidence" value="ECO:0007669"/>
    <property type="project" value="TreeGrafter"/>
</dbReference>
<dbReference type="GO" id="GO:0006002">
    <property type="term" value="P:fructose 6-phosphate metabolic process"/>
    <property type="evidence" value="ECO:0007669"/>
    <property type="project" value="TreeGrafter"/>
</dbReference>